<keyword evidence="2" id="KW-1185">Reference proteome</keyword>
<comment type="caution">
    <text evidence="1">The sequence shown here is derived from an EMBL/GenBank/DDBJ whole genome shotgun (WGS) entry which is preliminary data.</text>
</comment>
<gene>
    <name evidence="1" type="ORF">Tco_1053633</name>
</gene>
<reference evidence="1" key="1">
    <citation type="journal article" date="2022" name="Int. J. Mol. Sci.">
        <title>Draft Genome of Tanacetum Coccineum: Genomic Comparison of Closely Related Tanacetum-Family Plants.</title>
        <authorList>
            <person name="Yamashiro T."/>
            <person name="Shiraishi A."/>
            <person name="Nakayama K."/>
            <person name="Satake H."/>
        </authorList>
    </citation>
    <scope>NUCLEOTIDE SEQUENCE</scope>
</reference>
<evidence type="ECO:0000313" key="2">
    <source>
        <dbReference type="Proteomes" id="UP001151760"/>
    </source>
</evidence>
<dbReference type="EMBL" id="BQNB010018884">
    <property type="protein sequence ID" value="GJT79291.1"/>
    <property type="molecule type" value="Genomic_DNA"/>
</dbReference>
<sequence>MKKNNEARIHASYHKLIDMSGDALIWMMAVDMAFLLEFLQVYYMKEEGQNLKNNVIIGMSHLVDIIGKKLSHVTILHDLVMMENQIPLFLIQTMLEHQCKKNTELNQSAEEILKTMLMGLIP</sequence>
<protein>
    <submittedName>
        <fullName evidence="1">UPF0481 protein</fullName>
    </submittedName>
</protein>
<dbReference type="PANTHER" id="PTHR31549:SF277">
    <property type="entry name" value="OS08G0167400 PROTEIN"/>
    <property type="match status" value="1"/>
</dbReference>
<evidence type="ECO:0000313" key="1">
    <source>
        <dbReference type="EMBL" id="GJT79291.1"/>
    </source>
</evidence>
<dbReference type="PANTHER" id="PTHR31549">
    <property type="entry name" value="PROTEIN, PUTATIVE (DUF247)-RELATED-RELATED"/>
    <property type="match status" value="1"/>
</dbReference>
<organism evidence="1 2">
    <name type="scientific">Tanacetum coccineum</name>
    <dbReference type="NCBI Taxonomy" id="301880"/>
    <lineage>
        <taxon>Eukaryota</taxon>
        <taxon>Viridiplantae</taxon>
        <taxon>Streptophyta</taxon>
        <taxon>Embryophyta</taxon>
        <taxon>Tracheophyta</taxon>
        <taxon>Spermatophyta</taxon>
        <taxon>Magnoliopsida</taxon>
        <taxon>eudicotyledons</taxon>
        <taxon>Gunneridae</taxon>
        <taxon>Pentapetalae</taxon>
        <taxon>asterids</taxon>
        <taxon>campanulids</taxon>
        <taxon>Asterales</taxon>
        <taxon>Asteraceae</taxon>
        <taxon>Asteroideae</taxon>
        <taxon>Anthemideae</taxon>
        <taxon>Anthemidinae</taxon>
        <taxon>Tanacetum</taxon>
    </lineage>
</organism>
<name>A0ABQ5GUF9_9ASTR</name>
<dbReference type="Pfam" id="PF03140">
    <property type="entry name" value="DUF247"/>
    <property type="match status" value="1"/>
</dbReference>
<accession>A0ABQ5GUF9</accession>
<dbReference type="Proteomes" id="UP001151760">
    <property type="component" value="Unassembled WGS sequence"/>
</dbReference>
<dbReference type="InterPro" id="IPR004158">
    <property type="entry name" value="DUF247_pln"/>
</dbReference>
<reference evidence="1" key="2">
    <citation type="submission" date="2022-01" db="EMBL/GenBank/DDBJ databases">
        <authorList>
            <person name="Yamashiro T."/>
            <person name="Shiraishi A."/>
            <person name="Satake H."/>
            <person name="Nakayama K."/>
        </authorList>
    </citation>
    <scope>NUCLEOTIDE SEQUENCE</scope>
</reference>
<proteinExistence type="predicted"/>